<accession>A0A0C3DPK3</accession>
<dbReference type="InParanoid" id="A0A0C3DPK3"/>
<reference evidence="1 2" key="1">
    <citation type="submission" date="2014-04" db="EMBL/GenBank/DDBJ databases">
        <authorList>
            <consortium name="DOE Joint Genome Institute"/>
            <person name="Kuo A."/>
            <person name="Kohler A."/>
            <person name="Nagy L.G."/>
            <person name="Floudas D."/>
            <person name="Copeland A."/>
            <person name="Barry K.W."/>
            <person name="Cichocki N."/>
            <person name="Veneault-Fourrey C."/>
            <person name="LaButti K."/>
            <person name="Lindquist E.A."/>
            <person name="Lipzen A."/>
            <person name="Lundell T."/>
            <person name="Morin E."/>
            <person name="Murat C."/>
            <person name="Sun H."/>
            <person name="Tunlid A."/>
            <person name="Henrissat B."/>
            <person name="Grigoriev I.V."/>
            <person name="Hibbett D.S."/>
            <person name="Martin F."/>
            <person name="Nordberg H.P."/>
            <person name="Cantor M.N."/>
            <person name="Hua S.X."/>
        </authorList>
    </citation>
    <scope>NUCLEOTIDE SEQUENCE [LARGE SCALE GENOMIC DNA]</scope>
    <source>
        <strain evidence="1 2">Foug A</strain>
    </source>
</reference>
<organism evidence="1 2">
    <name type="scientific">Scleroderma citrinum Foug A</name>
    <dbReference type="NCBI Taxonomy" id="1036808"/>
    <lineage>
        <taxon>Eukaryota</taxon>
        <taxon>Fungi</taxon>
        <taxon>Dikarya</taxon>
        <taxon>Basidiomycota</taxon>
        <taxon>Agaricomycotina</taxon>
        <taxon>Agaricomycetes</taxon>
        <taxon>Agaricomycetidae</taxon>
        <taxon>Boletales</taxon>
        <taxon>Sclerodermatineae</taxon>
        <taxon>Sclerodermataceae</taxon>
        <taxon>Scleroderma</taxon>
    </lineage>
</organism>
<keyword evidence="2" id="KW-1185">Reference proteome</keyword>
<evidence type="ECO:0000313" key="2">
    <source>
        <dbReference type="Proteomes" id="UP000053989"/>
    </source>
</evidence>
<reference evidence="2" key="2">
    <citation type="submission" date="2015-01" db="EMBL/GenBank/DDBJ databases">
        <title>Evolutionary Origins and Diversification of the Mycorrhizal Mutualists.</title>
        <authorList>
            <consortium name="DOE Joint Genome Institute"/>
            <consortium name="Mycorrhizal Genomics Consortium"/>
            <person name="Kohler A."/>
            <person name="Kuo A."/>
            <person name="Nagy L.G."/>
            <person name="Floudas D."/>
            <person name="Copeland A."/>
            <person name="Barry K.W."/>
            <person name="Cichocki N."/>
            <person name="Veneault-Fourrey C."/>
            <person name="LaButti K."/>
            <person name="Lindquist E.A."/>
            <person name="Lipzen A."/>
            <person name="Lundell T."/>
            <person name="Morin E."/>
            <person name="Murat C."/>
            <person name="Riley R."/>
            <person name="Ohm R."/>
            <person name="Sun H."/>
            <person name="Tunlid A."/>
            <person name="Henrissat B."/>
            <person name="Grigoriev I.V."/>
            <person name="Hibbett D.S."/>
            <person name="Martin F."/>
        </authorList>
    </citation>
    <scope>NUCLEOTIDE SEQUENCE [LARGE SCALE GENOMIC DNA]</scope>
    <source>
        <strain evidence="2">Foug A</strain>
    </source>
</reference>
<dbReference type="EMBL" id="KN822090">
    <property type="protein sequence ID" value="KIM58114.1"/>
    <property type="molecule type" value="Genomic_DNA"/>
</dbReference>
<proteinExistence type="predicted"/>
<dbReference type="AlphaFoldDB" id="A0A0C3DPK3"/>
<name>A0A0C3DPK3_9AGAM</name>
<dbReference type="HOGENOM" id="CLU_1856488_0_0_1"/>
<protein>
    <submittedName>
        <fullName evidence="1">Uncharacterized protein</fullName>
    </submittedName>
</protein>
<evidence type="ECO:0000313" key="1">
    <source>
        <dbReference type="EMBL" id="KIM58114.1"/>
    </source>
</evidence>
<gene>
    <name evidence="1" type="ORF">SCLCIDRAFT_1100532</name>
</gene>
<sequence length="138" mass="15064">MSGAHCTSGSWASTRDMPSWRFDFAQSAGFDQQPSHAIQSDDVLIIATPSIHWHVLDSLCLHAPEKMSSPGFTRMCGCFLQIAGVRFCDSHLLMIHTPGVSLVCALVFIKLLRANSNLPTVLRLCTARSPSNLNASLH</sequence>
<dbReference type="Proteomes" id="UP000053989">
    <property type="component" value="Unassembled WGS sequence"/>
</dbReference>